<protein>
    <submittedName>
        <fullName evidence="7">Multiple sugar transport system substrate-binding protein</fullName>
    </submittedName>
</protein>
<proteinExistence type="predicted"/>
<evidence type="ECO:0000256" key="3">
    <source>
        <dbReference type="ARBA" id="ARBA00023136"/>
    </source>
</evidence>
<name>A0A1H5K9F3_9MICO</name>
<dbReference type="AlphaFoldDB" id="A0A1H5K9F3"/>
<dbReference type="PANTHER" id="PTHR43649:SF33">
    <property type="entry name" value="POLYGALACTURONAN_RHAMNOGALACTURONAN-BINDING PROTEIN YTCQ"/>
    <property type="match status" value="1"/>
</dbReference>
<dbReference type="EMBL" id="FNTX01000002">
    <property type="protein sequence ID" value="SEE61280.1"/>
    <property type="molecule type" value="Genomic_DNA"/>
</dbReference>
<dbReference type="PANTHER" id="PTHR43649">
    <property type="entry name" value="ARABINOSE-BINDING PROTEIN-RELATED"/>
    <property type="match status" value="1"/>
</dbReference>
<reference evidence="8" key="1">
    <citation type="submission" date="2016-10" db="EMBL/GenBank/DDBJ databases">
        <authorList>
            <person name="Varghese N."/>
            <person name="Submissions S."/>
        </authorList>
    </citation>
    <scope>NUCLEOTIDE SEQUENCE [LARGE SCALE GENOMIC DNA]</scope>
    <source>
        <strain evidence="8">DSM 21368</strain>
    </source>
</reference>
<dbReference type="RefSeq" id="WP_089773151.1">
    <property type="nucleotide sequence ID" value="NZ_FNTX01000002.1"/>
</dbReference>
<evidence type="ECO:0000313" key="7">
    <source>
        <dbReference type="EMBL" id="SEE61280.1"/>
    </source>
</evidence>
<keyword evidence="7" id="KW-0813">Transport</keyword>
<dbReference type="PROSITE" id="PS51318">
    <property type="entry name" value="TAT"/>
    <property type="match status" value="1"/>
</dbReference>
<feature type="region of interest" description="Disordered" evidence="6">
    <location>
        <begin position="23"/>
        <end position="45"/>
    </location>
</feature>
<dbReference type="STRING" id="648782.SAMN04488554_2147"/>
<evidence type="ECO:0000256" key="5">
    <source>
        <dbReference type="ARBA" id="ARBA00023288"/>
    </source>
</evidence>
<dbReference type="Gene3D" id="3.40.190.10">
    <property type="entry name" value="Periplasmic binding protein-like II"/>
    <property type="match status" value="1"/>
</dbReference>
<keyword evidence="3" id="KW-0472">Membrane</keyword>
<keyword evidence="1" id="KW-1003">Cell membrane</keyword>
<keyword evidence="5" id="KW-0449">Lipoprotein</keyword>
<organism evidence="7 8">
    <name type="scientific">Ruania alba</name>
    <dbReference type="NCBI Taxonomy" id="648782"/>
    <lineage>
        <taxon>Bacteria</taxon>
        <taxon>Bacillati</taxon>
        <taxon>Actinomycetota</taxon>
        <taxon>Actinomycetes</taxon>
        <taxon>Micrococcales</taxon>
        <taxon>Ruaniaceae</taxon>
        <taxon>Ruania</taxon>
    </lineage>
</organism>
<evidence type="ECO:0000256" key="1">
    <source>
        <dbReference type="ARBA" id="ARBA00022475"/>
    </source>
</evidence>
<keyword evidence="8" id="KW-1185">Reference proteome</keyword>
<dbReference type="InterPro" id="IPR050490">
    <property type="entry name" value="Bact_solute-bd_prot1"/>
</dbReference>
<evidence type="ECO:0000313" key="8">
    <source>
        <dbReference type="Proteomes" id="UP000199220"/>
    </source>
</evidence>
<dbReference type="PROSITE" id="PS51257">
    <property type="entry name" value="PROKAR_LIPOPROTEIN"/>
    <property type="match status" value="1"/>
</dbReference>
<evidence type="ECO:0000256" key="4">
    <source>
        <dbReference type="ARBA" id="ARBA00023139"/>
    </source>
</evidence>
<evidence type="ECO:0000256" key="6">
    <source>
        <dbReference type="SAM" id="MobiDB-lite"/>
    </source>
</evidence>
<dbReference type="InterPro" id="IPR006311">
    <property type="entry name" value="TAT_signal"/>
</dbReference>
<dbReference type="InterPro" id="IPR006059">
    <property type="entry name" value="SBP"/>
</dbReference>
<dbReference type="SUPFAM" id="SSF53850">
    <property type="entry name" value="Periplasmic binding protein-like II"/>
    <property type="match status" value="1"/>
</dbReference>
<accession>A0A1H5K9F3</accession>
<keyword evidence="7" id="KW-0762">Sugar transport</keyword>
<keyword evidence="4" id="KW-0564">Palmitate</keyword>
<dbReference type="Proteomes" id="UP000199220">
    <property type="component" value="Unassembled WGS sequence"/>
</dbReference>
<dbReference type="Pfam" id="PF01547">
    <property type="entry name" value="SBP_bac_1"/>
    <property type="match status" value="1"/>
</dbReference>
<keyword evidence="2" id="KW-0732">Signal</keyword>
<sequence length="497" mass="53377">MDNHRLTRRHMLGLLGAGAGSATLAGCGRERPEDDPAPSGSAGESLSGAVRVALGAPNPNYEAFLNEQVTVFNQQYPDIEVEMLFYPPPEYANAINLAFTSGEAPDVYRLTGPSPATNMVNSYRNDWLQPLTPFLTDEFKSRAFAEGTWENPDVSGLFVGEDVYALPLESMRYTQLRILYCNRELLAAAGADAPPATWSEAAELAKAITASGDDVHGFGLSGQNMVVSVDALQNVAGPPMSGIAPINLTNATSGASHESYVGAVDFLRQMAADGSITPGYESWDAARPIQEFALGTLGMYIGANFHAGRIRETNPDLDFVMGTVPVPDSGRGGYQRAVALNQPYWGMSKTAQNPEAAWAWMDFMSTPEFQSAAYQALGLIPALEDAIAPEDMTDDTSRQVEIMDETLRVSPNVASNGLDADQLLSAATGAAPNPNAVELYTRSITEDVEYAGPAGDFDAAFDQVIDDTVERLQSDGLEVSRDDLEFPSWDPLQDYTG</sequence>
<dbReference type="OrthoDB" id="2060074at2"/>
<evidence type="ECO:0000256" key="2">
    <source>
        <dbReference type="ARBA" id="ARBA00022729"/>
    </source>
</evidence>
<gene>
    <name evidence="7" type="ORF">SAMN04488554_2147</name>
</gene>